<evidence type="ECO:0000256" key="1">
    <source>
        <dbReference type="SAM" id="Phobius"/>
    </source>
</evidence>
<keyword evidence="1" id="KW-1133">Transmembrane helix</keyword>
<dbReference type="AlphaFoldDB" id="A0A0M9VIY0"/>
<dbReference type="Proteomes" id="UP000037755">
    <property type="component" value="Unassembled WGS sequence"/>
</dbReference>
<keyword evidence="1" id="KW-0472">Membrane</keyword>
<feature type="transmembrane region" description="Helical" evidence="1">
    <location>
        <begin position="76"/>
        <end position="97"/>
    </location>
</feature>
<keyword evidence="1" id="KW-0812">Transmembrane</keyword>
<dbReference type="PATRIC" id="fig|1202724.3.peg.3048"/>
<evidence type="ECO:0000313" key="3">
    <source>
        <dbReference type="Proteomes" id="UP000037755"/>
    </source>
</evidence>
<gene>
    <name evidence="2" type="ORF">AM493_14680</name>
</gene>
<name>A0A0M9VIY0_9FLAO</name>
<evidence type="ECO:0000313" key="2">
    <source>
        <dbReference type="EMBL" id="KOS07146.1"/>
    </source>
</evidence>
<keyword evidence="3" id="KW-1185">Reference proteome</keyword>
<sequence length="138" mass="15739">MILKMFVLDSEALELNTRVFAFVSDGQGADLFNGLVYFTWIQDSITDEIGVSLLIISGIIFGFSREKFEDEMVASIRLKSLVSATIASYTLLLLGYLFIYGSIFYNVMIIAMVMQLVIFIILLRINMYRFTKFAPNEE</sequence>
<organism evidence="2 3">
    <name type="scientific">Flavobacterium akiainvivens</name>
    <dbReference type="NCBI Taxonomy" id="1202724"/>
    <lineage>
        <taxon>Bacteria</taxon>
        <taxon>Pseudomonadati</taxon>
        <taxon>Bacteroidota</taxon>
        <taxon>Flavobacteriia</taxon>
        <taxon>Flavobacteriales</taxon>
        <taxon>Flavobacteriaceae</taxon>
        <taxon>Flavobacterium</taxon>
    </lineage>
</organism>
<protein>
    <submittedName>
        <fullName evidence="2">Uncharacterized protein</fullName>
    </submittedName>
</protein>
<feature type="transmembrane region" description="Helical" evidence="1">
    <location>
        <begin position="103"/>
        <end position="123"/>
    </location>
</feature>
<accession>A0A0M9VIY0</accession>
<proteinExistence type="predicted"/>
<reference evidence="2 3" key="1">
    <citation type="submission" date="2015-08" db="EMBL/GenBank/DDBJ databases">
        <title>Whole genome sequence of Flavobacterium akiainvivens IK-1T, from decaying Wikstroemia oahuensis, an endemic Hawaiian shrub.</title>
        <authorList>
            <person name="Wan X."/>
            <person name="Hou S."/>
            <person name="Saito J."/>
            <person name="Donachie S."/>
        </authorList>
    </citation>
    <scope>NUCLEOTIDE SEQUENCE [LARGE SCALE GENOMIC DNA]</scope>
    <source>
        <strain evidence="2 3">IK-1</strain>
    </source>
</reference>
<comment type="caution">
    <text evidence="2">The sequence shown here is derived from an EMBL/GenBank/DDBJ whole genome shotgun (WGS) entry which is preliminary data.</text>
</comment>
<dbReference type="EMBL" id="LIYD01000005">
    <property type="protein sequence ID" value="KOS07146.1"/>
    <property type="molecule type" value="Genomic_DNA"/>
</dbReference>
<feature type="transmembrane region" description="Helical" evidence="1">
    <location>
        <begin position="45"/>
        <end position="64"/>
    </location>
</feature>
<dbReference type="STRING" id="1202724.AM493_14680"/>